<dbReference type="PROSITE" id="PS01309">
    <property type="entry name" value="UPF0057"/>
    <property type="match status" value="1"/>
</dbReference>
<feature type="transmembrane region" description="Helical" evidence="6">
    <location>
        <begin position="12"/>
        <end position="29"/>
    </location>
</feature>
<comment type="similarity">
    <text evidence="2">Belongs to the UPF0057 (PMP3) family.</text>
</comment>
<evidence type="ECO:0000256" key="4">
    <source>
        <dbReference type="ARBA" id="ARBA00022989"/>
    </source>
</evidence>
<feature type="transmembrane region" description="Helical" evidence="6">
    <location>
        <begin position="35"/>
        <end position="58"/>
    </location>
</feature>
<dbReference type="EMBL" id="SJPT01000002">
    <property type="protein sequence ID" value="TWU24818.1"/>
    <property type="molecule type" value="Genomic_DNA"/>
</dbReference>
<dbReference type="OrthoDB" id="9810121at2"/>
<comment type="subcellular location">
    <subcellularLocation>
        <location evidence="1">Membrane</location>
    </subcellularLocation>
</comment>
<dbReference type="RefSeq" id="WP_146593578.1">
    <property type="nucleotide sequence ID" value="NZ_SJPT01000002.1"/>
</dbReference>
<evidence type="ECO:0000256" key="1">
    <source>
        <dbReference type="ARBA" id="ARBA00004370"/>
    </source>
</evidence>
<evidence type="ECO:0000256" key="6">
    <source>
        <dbReference type="SAM" id="Phobius"/>
    </source>
</evidence>
<evidence type="ECO:0000313" key="8">
    <source>
        <dbReference type="Proteomes" id="UP000316304"/>
    </source>
</evidence>
<dbReference type="Proteomes" id="UP000316304">
    <property type="component" value="Unassembled WGS sequence"/>
</dbReference>
<dbReference type="AlphaFoldDB" id="A0A5C6CK32"/>
<dbReference type="InterPro" id="IPR000612">
    <property type="entry name" value="PMP3"/>
</dbReference>
<dbReference type="GO" id="GO:0016020">
    <property type="term" value="C:membrane"/>
    <property type="evidence" value="ECO:0007669"/>
    <property type="project" value="UniProtKB-SubCell"/>
</dbReference>
<comment type="caution">
    <text evidence="7">The sequence shown here is derived from an EMBL/GenBank/DDBJ whole genome shotgun (WGS) entry which is preliminary data.</text>
</comment>
<evidence type="ECO:0000256" key="3">
    <source>
        <dbReference type="ARBA" id="ARBA00022692"/>
    </source>
</evidence>
<dbReference type="PANTHER" id="PTHR21659">
    <property type="entry name" value="HYDROPHOBIC PROTEIN RCI2 LOW TEMPERATURE AND SALT RESPONSIVE PROTEIN LTI6 -RELATED"/>
    <property type="match status" value="1"/>
</dbReference>
<keyword evidence="4 6" id="KW-1133">Transmembrane helix</keyword>
<proteinExistence type="inferred from homology"/>
<protein>
    <submittedName>
        <fullName evidence="7">Proteolipid membrane potential modulator</fullName>
    </submittedName>
</protein>
<keyword evidence="8" id="KW-1185">Reference proteome</keyword>
<evidence type="ECO:0000256" key="2">
    <source>
        <dbReference type="ARBA" id="ARBA00009530"/>
    </source>
</evidence>
<evidence type="ECO:0000313" key="7">
    <source>
        <dbReference type="EMBL" id="TWU24818.1"/>
    </source>
</evidence>
<organism evidence="7 8">
    <name type="scientific">Novipirellula galeiformis</name>
    <dbReference type="NCBI Taxonomy" id="2528004"/>
    <lineage>
        <taxon>Bacteria</taxon>
        <taxon>Pseudomonadati</taxon>
        <taxon>Planctomycetota</taxon>
        <taxon>Planctomycetia</taxon>
        <taxon>Pirellulales</taxon>
        <taxon>Pirellulaceae</taxon>
        <taxon>Novipirellula</taxon>
    </lineage>
</organism>
<evidence type="ECO:0000256" key="5">
    <source>
        <dbReference type="ARBA" id="ARBA00023136"/>
    </source>
</evidence>
<dbReference type="Pfam" id="PF01679">
    <property type="entry name" value="Pmp3"/>
    <property type="match status" value="1"/>
</dbReference>
<accession>A0A5C6CK32</accession>
<reference evidence="7 8" key="1">
    <citation type="submission" date="2019-02" db="EMBL/GenBank/DDBJ databases">
        <title>Deep-cultivation of Planctomycetes and their phenomic and genomic characterization uncovers novel biology.</title>
        <authorList>
            <person name="Wiegand S."/>
            <person name="Jogler M."/>
            <person name="Boedeker C."/>
            <person name="Pinto D."/>
            <person name="Vollmers J."/>
            <person name="Rivas-Marin E."/>
            <person name="Kohn T."/>
            <person name="Peeters S.H."/>
            <person name="Heuer A."/>
            <person name="Rast P."/>
            <person name="Oberbeckmann S."/>
            <person name="Bunk B."/>
            <person name="Jeske O."/>
            <person name="Meyerdierks A."/>
            <person name="Storesund J.E."/>
            <person name="Kallscheuer N."/>
            <person name="Luecker S."/>
            <person name="Lage O.M."/>
            <person name="Pohl T."/>
            <person name="Merkel B.J."/>
            <person name="Hornburger P."/>
            <person name="Mueller R.-W."/>
            <person name="Bruemmer F."/>
            <person name="Labrenz M."/>
            <person name="Spormann A.M."/>
            <person name="Op Den Camp H."/>
            <person name="Overmann J."/>
            <person name="Amann R."/>
            <person name="Jetten M.S.M."/>
            <person name="Mascher T."/>
            <person name="Medema M.H."/>
            <person name="Devos D.P."/>
            <person name="Kaster A.-K."/>
            <person name="Ovreas L."/>
            <person name="Rohde M."/>
            <person name="Galperin M.Y."/>
            <person name="Jogler C."/>
        </authorList>
    </citation>
    <scope>NUCLEOTIDE SEQUENCE [LARGE SCALE GENOMIC DNA]</scope>
    <source>
        <strain evidence="7 8">Pla52o</strain>
    </source>
</reference>
<keyword evidence="3 6" id="KW-0812">Transmembrane</keyword>
<name>A0A5C6CK32_9BACT</name>
<gene>
    <name evidence="7" type="ORF">Pla52o_11080</name>
</gene>
<keyword evidence="5 6" id="KW-0472">Membrane</keyword>
<sequence length="59" mass="6388">MSTQVATQNTLVKVILAILLPPLAVFMNSGLGTQFWLNLVLTIVGFWIVGVIHALIVVL</sequence>
<dbReference type="PANTHER" id="PTHR21659:SF42">
    <property type="entry name" value="UPF0057 MEMBRANE PROTEIN ZK632.10-RELATED"/>
    <property type="match status" value="1"/>
</dbReference>